<dbReference type="AlphaFoldDB" id="A0A2P4UCG7"/>
<dbReference type="EMBL" id="MTBP01000004">
    <property type="protein sequence ID" value="POM22741.1"/>
    <property type="molecule type" value="Genomic_DNA"/>
</dbReference>
<gene>
    <name evidence="1" type="ORF">BTM25_49450</name>
</gene>
<accession>A0A2P4UCG7</accession>
<proteinExistence type="predicted"/>
<dbReference type="Proteomes" id="UP000242367">
    <property type="component" value="Unassembled WGS sequence"/>
</dbReference>
<evidence type="ECO:0008006" key="3">
    <source>
        <dbReference type="Google" id="ProtNLM"/>
    </source>
</evidence>
<reference evidence="1 2" key="1">
    <citation type="journal article" date="2017" name="Chemistry">
        <title>Isolation, Biosynthesis and Chemical Modifications of Rubterolones A-F: Rare Tropolone Alkaloids from Actinomadura sp. 5-2.</title>
        <authorList>
            <person name="Guo H."/>
            <person name="Benndorf R."/>
            <person name="Leichnitz D."/>
            <person name="Klassen J.L."/>
            <person name="Vollmers J."/>
            <person name="Gorls H."/>
            <person name="Steinacker M."/>
            <person name="Weigel C."/>
            <person name="Dahse H.M."/>
            <person name="Kaster A.K."/>
            <person name="de Beer Z.W."/>
            <person name="Poulsen M."/>
            <person name="Beemelmanns C."/>
        </authorList>
    </citation>
    <scope>NUCLEOTIDE SEQUENCE [LARGE SCALE GENOMIC DNA]</scope>
    <source>
        <strain evidence="1 2">5-2</strain>
    </source>
</reference>
<evidence type="ECO:0000313" key="1">
    <source>
        <dbReference type="EMBL" id="POM22741.1"/>
    </source>
</evidence>
<organism evidence="1 2">
    <name type="scientific">Actinomadura rubteroloni</name>
    <dbReference type="NCBI Taxonomy" id="1926885"/>
    <lineage>
        <taxon>Bacteria</taxon>
        <taxon>Bacillati</taxon>
        <taxon>Actinomycetota</taxon>
        <taxon>Actinomycetes</taxon>
        <taxon>Streptosporangiales</taxon>
        <taxon>Thermomonosporaceae</taxon>
        <taxon>Actinomadura</taxon>
    </lineage>
</organism>
<dbReference type="RefSeq" id="WP_103565433.1">
    <property type="nucleotide sequence ID" value="NZ_MTBP01000004.1"/>
</dbReference>
<evidence type="ECO:0000313" key="2">
    <source>
        <dbReference type="Proteomes" id="UP000242367"/>
    </source>
</evidence>
<dbReference type="SUPFAM" id="SSF49478">
    <property type="entry name" value="Cna protein B-type domain"/>
    <property type="match status" value="1"/>
</dbReference>
<name>A0A2P4UCG7_9ACTN</name>
<keyword evidence="2" id="KW-1185">Reference proteome</keyword>
<comment type="caution">
    <text evidence="1">The sequence shown here is derived from an EMBL/GenBank/DDBJ whole genome shotgun (WGS) entry which is preliminary data.</text>
</comment>
<sequence length="139" mass="14398">MTDDELVAAVVRAFRATDPVPDGVLDASRAAFGRRTAGAVVAAEVPAAEPVGVRGDGVRRVAFAAADAAVEMEVAGREVTGRLRPAASVPVVVRRAGGETERTRTDAAGRFAFPDLARGPLSLTFELAAATVVTSWIRV</sequence>
<protein>
    <recommendedName>
        <fullName evidence="3">Carboxypeptidase regulatory-like domain-containing protein</fullName>
    </recommendedName>
</protein>